<feature type="domain" description="Gliding motility-associated protein GldM second immunoglobulin-like" evidence="4">
    <location>
        <begin position="328"/>
        <end position="408"/>
    </location>
</feature>
<evidence type="ECO:0000259" key="2">
    <source>
        <dbReference type="Pfam" id="PF12081"/>
    </source>
</evidence>
<feature type="domain" description="Gliding motility-associated protein GldM N-terminal" evidence="2">
    <location>
        <begin position="30"/>
        <end position="219"/>
    </location>
</feature>
<feature type="domain" description="Gliding motility-associated protein GldM first immunoglobulin-like" evidence="3">
    <location>
        <begin position="225"/>
        <end position="321"/>
    </location>
</feature>
<reference evidence="5 6" key="1">
    <citation type="submission" date="2018-01" db="EMBL/GenBank/DDBJ databases">
        <title>A novel member of the phylum Bacteroidetes isolated from glacier ice.</title>
        <authorList>
            <person name="Liu Q."/>
            <person name="Xin Y.-H."/>
        </authorList>
    </citation>
    <scope>NUCLEOTIDE SEQUENCE [LARGE SCALE GENOMIC DNA]</scope>
    <source>
        <strain evidence="5 6">RB1R16</strain>
    </source>
</reference>
<dbReference type="Pfam" id="PF12080">
    <property type="entry name" value="GldM_4th"/>
    <property type="match status" value="1"/>
</dbReference>
<sequence length="525" mass="57441">MSIPKEPRQIMINLMYLVLTALLALNVSNEILNAFRTLSTSMNRSNESIDARTKDLYAAIIASEKETGQADKVRPYRIQADEVVKQSNDMVKYLDDWKKKIIVEAGGYSAEEPGMPDKMDNIDATTTLLVERKGGTELQKRITELRQFLLNQIPKDSASLSPFMPLVVEPAHKNHDHNPTGDWNIGNFEHMPAIAALAMFSKFQNDVRSSEAIVIKKLAELSHARDLKYDTTAAVAVPKTTYALVGDKIEATILLAAFNKSNMPTLAISQGGGNKKPAKNGVIEWETVAAGTGVQTVKGTITLETAEQGKITKPWSFDYMVGTTGASLQLDKMNVFYIGVDNPVTVSAAGYSIEDVYLKLPPGGTATGGNGKYMINCTTPNPNFMVDIMAKSKDRTAADIKVSSMPIRVKYIPDPVAYLLGKREGMMSAGQFKVAIAPQAVLEKFEFEAKFQITEFTVAMLIKGGDYVPGMTCKTATGARFSDNPELIKRQAMARPGDRIFIEGIKGIGPDKKPRSLNSIILTLN</sequence>
<feature type="domain" description="Gliding motility-associated protein GldM C-terminal" evidence="1">
    <location>
        <begin position="413"/>
        <end position="521"/>
    </location>
</feature>
<evidence type="ECO:0000259" key="4">
    <source>
        <dbReference type="Pfam" id="PF21602"/>
    </source>
</evidence>
<evidence type="ECO:0000259" key="1">
    <source>
        <dbReference type="Pfam" id="PF12080"/>
    </source>
</evidence>
<keyword evidence="6" id="KW-1185">Reference proteome</keyword>
<name>A0A2S7SVV6_9BACT</name>
<evidence type="ECO:0000259" key="3">
    <source>
        <dbReference type="Pfam" id="PF21601"/>
    </source>
</evidence>
<dbReference type="AlphaFoldDB" id="A0A2S7SVV6"/>
<dbReference type="RefSeq" id="WP_105039565.1">
    <property type="nucleotide sequence ID" value="NZ_PPSL01000003.1"/>
</dbReference>
<dbReference type="InterPro" id="IPR019859">
    <property type="entry name" value="Motility-assoc_prot_GldM"/>
</dbReference>
<dbReference type="Proteomes" id="UP000239872">
    <property type="component" value="Unassembled WGS sequence"/>
</dbReference>
<dbReference type="NCBIfam" id="TIGR03517">
    <property type="entry name" value="GldM_gliding"/>
    <property type="match status" value="1"/>
</dbReference>
<dbReference type="EMBL" id="PPSL01000003">
    <property type="protein sequence ID" value="PQJ10838.1"/>
    <property type="molecule type" value="Genomic_DNA"/>
</dbReference>
<evidence type="ECO:0000313" key="5">
    <source>
        <dbReference type="EMBL" id="PQJ10838.1"/>
    </source>
</evidence>
<dbReference type="InterPro" id="IPR022720">
    <property type="entry name" value="Motility-assoc_prot_GldM_N"/>
</dbReference>
<dbReference type="Pfam" id="PF21601">
    <property type="entry name" value="GldM_2nd"/>
    <property type="match status" value="1"/>
</dbReference>
<dbReference type="OrthoDB" id="1490890at2"/>
<comment type="caution">
    <text evidence="5">The sequence shown here is derived from an EMBL/GenBank/DDBJ whole genome shotgun (WGS) entry which is preliminary data.</text>
</comment>
<evidence type="ECO:0008006" key="7">
    <source>
        <dbReference type="Google" id="ProtNLM"/>
    </source>
</evidence>
<proteinExistence type="predicted"/>
<organism evidence="5 6">
    <name type="scientific">Flavipsychrobacter stenotrophus</name>
    <dbReference type="NCBI Taxonomy" id="2077091"/>
    <lineage>
        <taxon>Bacteria</taxon>
        <taxon>Pseudomonadati</taxon>
        <taxon>Bacteroidota</taxon>
        <taxon>Chitinophagia</taxon>
        <taxon>Chitinophagales</taxon>
        <taxon>Chitinophagaceae</taxon>
        <taxon>Flavipsychrobacter</taxon>
    </lineage>
</organism>
<dbReference type="Pfam" id="PF12081">
    <property type="entry name" value="GldM_1st"/>
    <property type="match status" value="1"/>
</dbReference>
<gene>
    <name evidence="5" type="ORF">CJD36_012775</name>
</gene>
<dbReference type="Pfam" id="PF21602">
    <property type="entry name" value="GldM_3rd"/>
    <property type="match status" value="1"/>
</dbReference>
<dbReference type="InterPro" id="IPR048406">
    <property type="entry name" value="GldM_Ig-like-2"/>
</dbReference>
<dbReference type="InterPro" id="IPR022719">
    <property type="entry name" value="Motility-assoc_prot_GldM_C"/>
</dbReference>
<accession>A0A2S7SVV6</accession>
<dbReference type="InterPro" id="IPR048405">
    <property type="entry name" value="GldM_Ig-like-1"/>
</dbReference>
<evidence type="ECO:0000313" key="6">
    <source>
        <dbReference type="Proteomes" id="UP000239872"/>
    </source>
</evidence>
<protein>
    <recommendedName>
        <fullName evidence="7">Gliding motility protein GldM</fullName>
    </recommendedName>
</protein>